<feature type="modified residue" description="4-aspartylphosphate" evidence="2">
    <location>
        <position position="56"/>
    </location>
</feature>
<dbReference type="OrthoDB" id="9763484at2"/>
<keyword evidence="5" id="KW-1185">Reference proteome</keyword>
<dbReference type="Gene3D" id="3.60.40.10">
    <property type="entry name" value="PPM-type phosphatase domain"/>
    <property type="match status" value="1"/>
</dbReference>
<dbReference type="EMBL" id="VWNE01000011">
    <property type="protein sequence ID" value="KAA8483594.1"/>
    <property type="molecule type" value="Genomic_DNA"/>
</dbReference>
<protein>
    <submittedName>
        <fullName evidence="4">SpoIIE family protein phosphatase</fullName>
    </submittedName>
</protein>
<dbReference type="PANTHER" id="PTHR43156:SF2">
    <property type="entry name" value="STAGE II SPORULATION PROTEIN E"/>
    <property type="match status" value="1"/>
</dbReference>
<proteinExistence type="predicted"/>
<dbReference type="RefSeq" id="WP_141815608.1">
    <property type="nucleotide sequence ID" value="NZ_VFPL01000001.1"/>
</dbReference>
<evidence type="ECO:0000313" key="5">
    <source>
        <dbReference type="Proteomes" id="UP000322918"/>
    </source>
</evidence>
<dbReference type="InterPro" id="IPR052016">
    <property type="entry name" value="Bact_Sigma-Reg"/>
</dbReference>
<dbReference type="PANTHER" id="PTHR43156">
    <property type="entry name" value="STAGE II SPORULATION PROTEIN E-RELATED"/>
    <property type="match status" value="1"/>
</dbReference>
<dbReference type="Pfam" id="PF07228">
    <property type="entry name" value="SpoIIE"/>
    <property type="match status" value="1"/>
</dbReference>
<dbReference type="Pfam" id="PF00072">
    <property type="entry name" value="Response_reg"/>
    <property type="match status" value="1"/>
</dbReference>
<evidence type="ECO:0000313" key="4">
    <source>
        <dbReference type="EMBL" id="KAA8483594.1"/>
    </source>
</evidence>
<accession>A0A5M9HE43</accession>
<dbReference type="InterPro" id="IPR036457">
    <property type="entry name" value="PPM-type-like_dom_sf"/>
</dbReference>
<dbReference type="AlphaFoldDB" id="A0A5M9HE43"/>
<dbReference type="InterPro" id="IPR001932">
    <property type="entry name" value="PPM-type_phosphatase-like_dom"/>
</dbReference>
<dbReference type="SUPFAM" id="SSF52172">
    <property type="entry name" value="CheY-like"/>
    <property type="match status" value="1"/>
</dbReference>
<sequence length="379" mass="43169">MPDSLKKILLVDDDRFILTLICRMLYRKGFICRKADSVKMALQMLEKETPDIILSDYSMPVMDGFQFRQMLLNDKRWRNVPFVFFTSFADQELAQKGLDLKAIDYIDKNTPIPLVVSKLTNILDTIRKQHEQSIHEIGAAARALNLRSVPERAPENESFKFDFLHQSFENYPGGDFIDFITTGDDYTFIILGDVMGKKWGAWFFSFNFLSYIRSAIRLCVFEGDISTASIVNKINRVVNLDPVLSDVLSTLSLVMINHKTTEVRYTGAGDMPPIYYNRAAGSCSQVQSSGMLLGVMPDGQYDEQIIDMLPGDQLIIVTDGMTDFRNKGGTKTDYRLFVEKVGPLLGQENTMELIKKETFSEQADSEVIDDRSLLFIERK</sequence>
<dbReference type="Gene3D" id="3.40.50.2300">
    <property type="match status" value="1"/>
</dbReference>
<dbReference type="Proteomes" id="UP000322918">
    <property type="component" value="Unassembled WGS sequence"/>
</dbReference>
<dbReference type="SMART" id="SM00331">
    <property type="entry name" value="PP2C_SIG"/>
    <property type="match status" value="1"/>
</dbReference>
<evidence type="ECO:0000259" key="3">
    <source>
        <dbReference type="PROSITE" id="PS50110"/>
    </source>
</evidence>
<feature type="domain" description="Response regulatory" evidence="3">
    <location>
        <begin position="7"/>
        <end position="123"/>
    </location>
</feature>
<dbReference type="InterPro" id="IPR011006">
    <property type="entry name" value="CheY-like_superfamily"/>
</dbReference>
<dbReference type="GO" id="GO:0016791">
    <property type="term" value="F:phosphatase activity"/>
    <property type="evidence" value="ECO:0007669"/>
    <property type="project" value="TreeGrafter"/>
</dbReference>
<keyword evidence="2" id="KW-0597">Phosphoprotein</keyword>
<evidence type="ECO:0000256" key="1">
    <source>
        <dbReference type="ARBA" id="ARBA00022801"/>
    </source>
</evidence>
<comment type="caution">
    <text evidence="4">The sequence shown here is derived from an EMBL/GenBank/DDBJ whole genome shotgun (WGS) entry which is preliminary data.</text>
</comment>
<gene>
    <name evidence="4" type="ORF">F1649_08450</name>
</gene>
<dbReference type="SMART" id="SM00448">
    <property type="entry name" value="REC"/>
    <property type="match status" value="1"/>
</dbReference>
<reference evidence="4 5" key="1">
    <citation type="submission" date="2019-09" db="EMBL/GenBank/DDBJ databases">
        <title>Pararcticibacter amylolyticus gen. nov., sp. nov., isolated from a rottenly hemp rope, and reclassification of Pedobacter tournemirensis as Pararcticibacter tournemirensis comb. nov.</title>
        <authorList>
            <person name="Cai Y."/>
        </authorList>
    </citation>
    <scope>NUCLEOTIDE SEQUENCE [LARGE SCALE GENOMIC DNA]</scope>
    <source>
        <strain evidence="4 5">TF5-37.2-LB10</strain>
    </source>
</reference>
<name>A0A5M9HE43_9SPHI</name>
<dbReference type="GO" id="GO:0000160">
    <property type="term" value="P:phosphorelay signal transduction system"/>
    <property type="evidence" value="ECO:0007669"/>
    <property type="project" value="InterPro"/>
</dbReference>
<dbReference type="InterPro" id="IPR001789">
    <property type="entry name" value="Sig_transdc_resp-reg_receiver"/>
</dbReference>
<dbReference type="SUPFAM" id="SSF81606">
    <property type="entry name" value="PP2C-like"/>
    <property type="match status" value="1"/>
</dbReference>
<keyword evidence="1" id="KW-0378">Hydrolase</keyword>
<organism evidence="4 5">
    <name type="scientific">Arcticibacter tournemirensis</name>
    <dbReference type="NCBI Taxonomy" id="699437"/>
    <lineage>
        <taxon>Bacteria</taxon>
        <taxon>Pseudomonadati</taxon>
        <taxon>Bacteroidota</taxon>
        <taxon>Sphingobacteriia</taxon>
        <taxon>Sphingobacteriales</taxon>
        <taxon>Sphingobacteriaceae</taxon>
        <taxon>Arcticibacter</taxon>
    </lineage>
</organism>
<dbReference type="PROSITE" id="PS50110">
    <property type="entry name" value="RESPONSE_REGULATORY"/>
    <property type="match status" value="1"/>
</dbReference>
<evidence type="ECO:0000256" key="2">
    <source>
        <dbReference type="PROSITE-ProRule" id="PRU00169"/>
    </source>
</evidence>